<accession>A0A4R5WA09</accession>
<dbReference type="InterPro" id="IPR041522">
    <property type="entry name" value="CdaR_GGDEF"/>
</dbReference>
<dbReference type="Pfam" id="PF07905">
    <property type="entry name" value="PucR"/>
    <property type="match status" value="1"/>
</dbReference>
<organism evidence="5 6">
    <name type="scientific">Mycolicibacterium mucogenicum</name>
    <name type="common">Mycobacterium mucogenicum</name>
    <dbReference type="NCBI Taxonomy" id="56689"/>
    <lineage>
        <taxon>Bacteria</taxon>
        <taxon>Bacillati</taxon>
        <taxon>Actinomycetota</taxon>
        <taxon>Actinomycetes</taxon>
        <taxon>Mycobacteriales</taxon>
        <taxon>Mycobacteriaceae</taxon>
        <taxon>Mycolicibacterium</taxon>
    </lineage>
</organism>
<sequence length="517" mass="54207">MPVTVPVRWVLDQADLRIRLRGGAAGVGGEISLVLTTELADPAKWLSGGELVLTTGISLPPAAADRRQYLRRLHESGVAGVGFGTGLTFDEVPEELVSAAEELGLPLLEIPLRTPFAAVVQRVGSRIAALQYDAVLRASRAQPRITRAVVSGGPQEVAAELGRALRASVVVLDPSGTVIASHPRNLNVTTVNLVRDAIEPGAASAVAVLAEGVTVAQQSIRVGGRSHGVLAVVSETALSPVDQVLLGHANSLLALDFEKPVRLKEAQQRLNEQALGLILTGEANLEPAWAQLAQAADHRGRIRVLVVQADSDTNAETDTANLLKKVNSAIHDELDQAGQPAFVHGGDKWLAVLLPGAEAEEIAAALVTRIDASLRRTIRLGLSGIQPLAKLDEAVDNARLAASVAECGRPPIEFSALAGSALLAFGESRDVLVALGAAVLTPVLDHDAEFGTGLLTSLRAFLEANGHWESAAAAVGVHRHTMRKRIETAEALLGCDLAIARVRAELLLAILARTPGD</sequence>
<dbReference type="PANTHER" id="PTHR33744">
    <property type="entry name" value="CARBOHYDRATE DIACID REGULATOR"/>
    <property type="match status" value="1"/>
</dbReference>
<proteinExistence type="inferred from homology"/>
<feature type="domain" description="CdaR GGDEF-like" evidence="4">
    <location>
        <begin position="297"/>
        <end position="404"/>
    </location>
</feature>
<dbReference type="InterPro" id="IPR042070">
    <property type="entry name" value="PucR_C-HTH_sf"/>
</dbReference>
<dbReference type="PANTHER" id="PTHR33744:SF1">
    <property type="entry name" value="DNA-BINDING TRANSCRIPTIONAL ACTIVATOR ADER"/>
    <property type="match status" value="1"/>
</dbReference>
<evidence type="ECO:0000256" key="1">
    <source>
        <dbReference type="ARBA" id="ARBA00006754"/>
    </source>
</evidence>
<feature type="domain" description="PucR C-terminal helix-turn-helix" evidence="3">
    <location>
        <begin position="454"/>
        <end position="512"/>
    </location>
</feature>
<dbReference type="EMBL" id="SDLO01000021">
    <property type="protein sequence ID" value="TDK85979.1"/>
    <property type="molecule type" value="Genomic_DNA"/>
</dbReference>
<evidence type="ECO:0000313" key="5">
    <source>
        <dbReference type="EMBL" id="TDK85979.1"/>
    </source>
</evidence>
<dbReference type="AlphaFoldDB" id="A0A4R5WA09"/>
<name>A0A4R5WA09_MYCMU</name>
<dbReference type="Gene3D" id="1.10.10.2840">
    <property type="entry name" value="PucR C-terminal helix-turn-helix domain"/>
    <property type="match status" value="1"/>
</dbReference>
<dbReference type="Pfam" id="PF17853">
    <property type="entry name" value="GGDEF_2"/>
    <property type="match status" value="1"/>
</dbReference>
<dbReference type="Proteomes" id="UP000294929">
    <property type="component" value="Unassembled WGS sequence"/>
</dbReference>
<dbReference type="InterPro" id="IPR051448">
    <property type="entry name" value="CdaR-like_regulators"/>
</dbReference>
<gene>
    <name evidence="5" type="ORF">EUA03_21025</name>
</gene>
<reference evidence="5 6" key="1">
    <citation type="submission" date="2019-01" db="EMBL/GenBank/DDBJ databases">
        <title>High-quality-draft genome sequences of five non-tuberculosis mycobacteriaceae isolated from a nosocomial environment.</title>
        <authorList>
            <person name="Tiago I."/>
            <person name="Alarico S."/>
            <person name="Pereira S.G."/>
            <person name="Coelho C."/>
            <person name="Maranha A."/>
            <person name="Empadinhas N."/>
        </authorList>
    </citation>
    <scope>NUCLEOTIDE SEQUENCE [LARGE SCALE GENOMIC DNA]</scope>
    <source>
        <strain evidence="5 6">24AIII</strain>
    </source>
</reference>
<dbReference type="InterPro" id="IPR012914">
    <property type="entry name" value="PucR_dom"/>
</dbReference>
<dbReference type="Pfam" id="PF13556">
    <property type="entry name" value="HTH_30"/>
    <property type="match status" value="1"/>
</dbReference>
<comment type="caution">
    <text evidence="5">The sequence shown here is derived from an EMBL/GenBank/DDBJ whole genome shotgun (WGS) entry which is preliminary data.</text>
</comment>
<dbReference type="InterPro" id="IPR025736">
    <property type="entry name" value="PucR_C-HTH_dom"/>
</dbReference>
<evidence type="ECO:0000313" key="6">
    <source>
        <dbReference type="Proteomes" id="UP000294929"/>
    </source>
</evidence>
<comment type="similarity">
    <text evidence="1">Belongs to the CdaR family.</text>
</comment>
<evidence type="ECO:0000259" key="4">
    <source>
        <dbReference type="Pfam" id="PF17853"/>
    </source>
</evidence>
<evidence type="ECO:0000259" key="2">
    <source>
        <dbReference type="Pfam" id="PF07905"/>
    </source>
</evidence>
<feature type="domain" description="Purine catabolism PurC-like" evidence="2">
    <location>
        <begin position="10"/>
        <end position="127"/>
    </location>
</feature>
<evidence type="ECO:0000259" key="3">
    <source>
        <dbReference type="Pfam" id="PF13556"/>
    </source>
</evidence>
<protein>
    <submittedName>
        <fullName evidence="5">PucR family transcriptional regulator</fullName>
    </submittedName>
</protein>